<feature type="compositionally biased region" description="Basic and acidic residues" evidence="1">
    <location>
        <begin position="282"/>
        <end position="293"/>
    </location>
</feature>
<protein>
    <submittedName>
        <fullName evidence="3">Uncharacterized protein</fullName>
    </submittedName>
</protein>
<evidence type="ECO:0000313" key="2">
    <source>
        <dbReference type="Proteomes" id="UP000038045"/>
    </source>
</evidence>
<feature type="region of interest" description="Disordered" evidence="1">
    <location>
        <begin position="208"/>
        <end position="243"/>
    </location>
</feature>
<sequence length="318" mass="35723">MVFTCSQKASTQIVDSSITDAQLPVNSIAEIKKDQNAGWLRQGEKVIKFASVKPFEETLSLNTTPSNSLDSDEGRHYEFPEVHEDNEGNNRNHIQNGNVPFHQNSNDYHHVNQQYIHNGPRLFNPLPGIQVIQQQPPFPQPHVVPGHLNHPINTFPYPIPPVANLPFPPFVGFPCYLPTVVDYAVTRRVINPPYNPVFFGNQQISQEFPHPHQQTHPQGQYNNNMQFNNYPSQMQHQQSNNTRENENVLVANERIDIPEGASSSNENHLSNGNPGPSNRGEIVNRNDSIDGRGQDAVSNAFPSINSSQSNVPNHDNEN</sequence>
<accession>A0A0N4Z3C3</accession>
<keyword evidence="2" id="KW-1185">Reference proteome</keyword>
<feature type="region of interest" description="Disordered" evidence="1">
    <location>
        <begin position="258"/>
        <end position="318"/>
    </location>
</feature>
<reference evidence="3" key="1">
    <citation type="submission" date="2017-02" db="UniProtKB">
        <authorList>
            <consortium name="WormBaseParasite"/>
        </authorList>
    </citation>
    <scope>IDENTIFICATION</scope>
</reference>
<evidence type="ECO:0000313" key="3">
    <source>
        <dbReference type="WBParaSite" id="PTRK_0000139900.1"/>
    </source>
</evidence>
<proteinExistence type="predicted"/>
<dbReference type="WBParaSite" id="PTRK_0000139900.1">
    <property type="protein sequence ID" value="PTRK_0000139900.1"/>
    <property type="gene ID" value="PTRK_0000139900"/>
</dbReference>
<feature type="compositionally biased region" description="Polar residues" evidence="1">
    <location>
        <begin position="219"/>
        <end position="242"/>
    </location>
</feature>
<evidence type="ECO:0000256" key="1">
    <source>
        <dbReference type="SAM" id="MobiDB-lite"/>
    </source>
</evidence>
<dbReference type="Proteomes" id="UP000038045">
    <property type="component" value="Unplaced"/>
</dbReference>
<dbReference type="AlphaFoldDB" id="A0A0N4Z3C3"/>
<organism evidence="2 3">
    <name type="scientific">Parastrongyloides trichosuri</name>
    <name type="common">Possum-specific nematode worm</name>
    <dbReference type="NCBI Taxonomy" id="131310"/>
    <lineage>
        <taxon>Eukaryota</taxon>
        <taxon>Metazoa</taxon>
        <taxon>Ecdysozoa</taxon>
        <taxon>Nematoda</taxon>
        <taxon>Chromadorea</taxon>
        <taxon>Rhabditida</taxon>
        <taxon>Tylenchina</taxon>
        <taxon>Panagrolaimomorpha</taxon>
        <taxon>Strongyloidoidea</taxon>
        <taxon>Strongyloididae</taxon>
        <taxon>Parastrongyloides</taxon>
    </lineage>
</organism>
<feature type="compositionally biased region" description="Polar residues" evidence="1">
    <location>
        <begin position="296"/>
        <end position="318"/>
    </location>
</feature>
<name>A0A0N4Z3C3_PARTI</name>
<feature type="compositionally biased region" description="Polar residues" evidence="1">
    <location>
        <begin position="261"/>
        <end position="276"/>
    </location>
</feature>